<organism evidence="4 5">
    <name type="scientific">Chlamydomonas reinhardtii</name>
    <name type="common">Chlamydomonas smithii</name>
    <dbReference type="NCBI Taxonomy" id="3055"/>
    <lineage>
        <taxon>Eukaryota</taxon>
        <taxon>Viridiplantae</taxon>
        <taxon>Chlorophyta</taxon>
        <taxon>core chlorophytes</taxon>
        <taxon>Chlorophyceae</taxon>
        <taxon>CS clade</taxon>
        <taxon>Chlamydomonadales</taxon>
        <taxon>Chlamydomonadaceae</taxon>
        <taxon>Chlamydomonas</taxon>
    </lineage>
</organism>
<dbReference type="Proteomes" id="UP000006906">
    <property type="component" value="Chromosome 17"/>
</dbReference>
<evidence type="ECO:0000259" key="3">
    <source>
        <dbReference type="Pfam" id="PF05548"/>
    </source>
</evidence>
<feature type="signal peptide" evidence="2">
    <location>
        <begin position="1"/>
        <end position="17"/>
    </location>
</feature>
<feature type="region of interest" description="Disordered" evidence="1">
    <location>
        <begin position="471"/>
        <end position="498"/>
    </location>
</feature>
<proteinExistence type="predicted"/>
<keyword evidence="5" id="KW-1185">Reference proteome</keyword>
<feature type="domain" description="Peptidase M11 gametolysin" evidence="3">
    <location>
        <begin position="100"/>
        <end position="426"/>
    </location>
</feature>
<evidence type="ECO:0000256" key="1">
    <source>
        <dbReference type="SAM" id="MobiDB-lite"/>
    </source>
</evidence>
<protein>
    <recommendedName>
        <fullName evidence="3">Peptidase M11 gametolysin domain-containing protein</fullName>
    </recommendedName>
</protein>
<evidence type="ECO:0000256" key="2">
    <source>
        <dbReference type="SAM" id="SignalP"/>
    </source>
</evidence>
<dbReference type="EMBL" id="CM008978">
    <property type="protein sequence ID" value="PNW70337.1"/>
    <property type="molecule type" value="Genomic_DNA"/>
</dbReference>
<dbReference type="RefSeq" id="XP_001700437.2">
    <property type="nucleotide sequence ID" value="XM_001700385.3"/>
</dbReference>
<name>A0A2K3CPY3_CHLRE</name>
<evidence type="ECO:0000313" key="5">
    <source>
        <dbReference type="Proteomes" id="UP000006906"/>
    </source>
</evidence>
<dbReference type="AlphaFoldDB" id="A0A2K3CPY3"/>
<feature type="chain" id="PRO_5014444195" description="Peptidase M11 gametolysin domain-containing protein" evidence="2">
    <location>
        <begin position="18"/>
        <end position="498"/>
    </location>
</feature>
<evidence type="ECO:0000313" key="4">
    <source>
        <dbReference type="EMBL" id="PNW70337.1"/>
    </source>
</evidence>
<sequence length="498" mass="52766">MLRLLLVLLAVAGFAQGRSLTQANADGGDRPGRGPPQLRGTLVTVTEAEDDWALIDDASGKISCPNLDASGQCTYFVNPTDASVISPAPGPSPTAKTESVLIMILDYSACGKAAETTVSAVTQQFFNAPAGSVSYADRFEQCSYSSLKLAPPGTNPATSSRVVLLKPKPCPNTIRQNTCDFWAMASNADATAQAAGINPSAYARKLYALPSSLMSNTPGTGCYGWAARATISSNIQWYFTYSYGLNRWATVMQEYLHNYGLWHSWQSGVEYEDYSTTMGRGDSCPNVAETSFVKWARPAVSVFSPTGPVAGVSGLALNQASLLPGKPLLFNMPATYLTGAGSYIRVTPDWLGGGYNLNLCMALRVGKYADAGMGASKYGLSFYSHKINIHAVDAAIDNDQVLNGGSTTADRRISFVTALPPVTRSTALASPYKLVVVAGSWTRANADGSSASDILRLYVCRFADSETECPTLADMEPASWPPSPQPPSPQPPASPPAP</sequence>
<dbReference type="KEGG" id="cre:CHLRE_17g715800v5"/>
<dbReference type="GeneID" id="5725987"/>
<dbReference type="InParanoid" id="A0A2K3CPY3"/>
<dbReference type="PaxDb" id="3055-EDO98126"/>
<keyword evidence="2" id="KW-0732">Signal</keyword>
<accession>A0A2K3CPY3</accession>
<dbReference type="OrthoDB" id="531771at2759"/>
<dbReference type="Pfam" id="PF05548">
    <property type="entry name" value="Peptidase_M11"/>
    <property type="match status" value="1"/>
</dbReference>
<dbReference type="Gramene" id="PNW70337">
    <property type="protein sequence ID" value="PNW70337"/>
    <property type="gene ID" value="CHLRE_17g715800v5"/>
</dbReference>
<dbReference type="InterPro" id="IPR008752">
    <property type="entry name" value="Peptidase_M11"/>
</dbReference>
<reference evidence="4 5" key="1">
    <citation type="journal article" date="2007" name="Science">
        <title>The Chlamydomonas genome reveals the evolution of key animal and plant functions.</title>
        <authorList>
            <person name="Merchant S.S."/>
            <person name="Prochnik S.E."/>
            <person name="Vallon O."/>
            <person name="Harris E.H."/>
            <person name="Karpowicz S.J."/>
            <person name="Witman G.B."/>
            <person name="Terry A."/>
            <person name="Salamov A."/>
            <person name="Fritz-Laylin L.K."/>
            <person name="Marechal-Drouard L."/>
            <person name="Marshall W.F."/>
            <person name="Qu L.H."/>
            <person name="Nelson D.R."/>
            <person name="Sanderfoot A.A."/>
            <person name="Spalding M.H."/>
            <person name="Kapitonov V.V."/>
            <person name="Ren Q."/>
            <person name="Ferris P."/>
            <person name="Lindquist E."/>
            <person name="Shapiro H."/>
            <person name="Lucas S.M."/>
            <person name="Grimwood J."/>
            <person name="Schmutz J."/>
            <person name="Cardol P."/>
            <person name="Cerutti H."/>
            <person name="Chanfreau G."/>
            <person name="Chen C.L."/>
            <person name="Cognat V."/>
            <person name="Croft M.T."/>
            <person name="Dent R."/>
            <person name="Dutcher S."/>
            <person name="Fernandez E."/>
            <person name="Fukuzawa H."/>
            <person name="Gonzalez-Ballester D."/>
            <person name="Gonzalez-Halphen D."/>
            <person name="Hallmann A."/>
            <person name="Hanikenne M."/>
            <person name="Hippler M."/>
            <person name="Inwood W."/>
            <person name="Jabbari K."/>
            <person name="Kalanon M."/>
            <person name="Kuras R."/>
            <person name="Lefebvre P.A."/>
            <person name="Lemaire S.D."/>
            <person name="Lobanov A.V."/>
            <person name="Lohr M."/>
            <person name="Manuell A."/>
            <person name="Meier I."/>
            <person name="Mets L."/>
            <person name="Mittag M."/>
            <person name="Mittelmeier T."/>
            <person name="Moroney J.V."/>
            <person name="Moseley J."/>
            <person name="Napoli C."/>
            <person name="Nedelcu A.M."/>
            <person name="Niyogi K."/>
            <person name="Novoselov S.V."/>
            <person name="Paulsen I.T."/>
            <person name="Pazour G."/>
            <person name="Purton S."/>
            <person name="Ral J.P."/>
            <person name="Riano-Pachon D.M."/>
            <person name="Riekhof W."/>
            <person name="Rymarquis L."/>
            <person name="Schroda M."/>
            <person name="Stern D."/>
            <person name="Umen J."/>
            <person name="Willows R."/>
            <person name="Wilson N."/>
            <person name="Zimmer S.L."/>
            <person name="Allmer J."/>
            <person name="Balk J."/>
            <person name="Bisova K."/>
            <person name="Chen C.J."/>
            <person name="Elias M."/>
            <person name="Gendler K."/>
            <person name="Hauser C."/>
            <person name="Lamb M.R."/>
            <person name="Ledford H."/>
            <person name="Long J.C."/>
            <person name="Minagawa J."/>
            <person name="Page M.D."/>
            <person name="Pan J."/>
            <person name="Pootakham W."/>
            <person name="Roje S."/>
            <person name="Rose A."/>
            <person name="Stahlberg E."/>
            <person name="Terauchi A.M."/>
            <person name="Yang P."/>
            <person name="Ball S."/>
            <person name="Bowler C."/>
            <person name="Dieckmann C.L."/>
            <person name="Gladyshev V.N."/>
            <person name="Green P."/>
            <person name="Jorgensen R."/>
            <person name="Mayfield S."/>
            <person name="Mueller-Roeber B."/>
            <person name="Rajamani S."/>
            <person name="Sayre R.T."/>
            <person name="Brokstein P."/>
            <person name="Dubchak I."/>
            <person name="Goodstein D."/>
            <person name="Hornick L."/>
            <person name="Huang Y.W."/>
            <person name="Jhaveri J."/>
            <person name="Luo Y."/>
            <person name="Martinez D."/>
            <person name="Ngau W.C."/>
            <person name="Otillar B."/>
            <person name="Poliakov A."/>
            <person name="Porter A."/>
            <person name="Szajkowski L."/>
            <person name="Werner G."/>
            <person name="Zhou K."/>
            <person name="Grigoriev I.V."/>
            <person name="Rokhsar D.S."/>
            <person name="Grossman A.R."/>
        </authorList>
    </citation>
    <scope>NUCLEOTIDE SEQUENCE [LARGE SCALE GENOMIC DNA]</scope>
    <source>
        <strain evidence="5">CC-503</strain>
    </source>
</reference>
<gene>
    <name evidence="4" type="ORF">CHLRE_17g715800v5</name>
</gene>
<feature type="compositionally biased region" description="Pro residues" evidence="1">
    <location>
        <begin position="479"/>
        <end position="498"/>
    </location>
</feature>